<name>A0A1B2IZR0_9LACO</name>
<evidence type="ECO:0000313" key="2">
    <source>
        <dbReference type="EMBL" id="ANZ67566.1"/>
    </source>
</evidence>
<dbReference type="KEGG" id="lpd:AYR62_03660"/>
<reference evidence="2 3" key="1">
    <citation type="submission" date="2016-03" db="EMBL/GenBank/DDBJ databases">
        <title>Pediococcus and Lactobacillus from brewery environment - whole genome sequencing and assembly.</title>
        <authorList>
            <person name="Behr J."/>
            <person name="Geissler A.J."/>
            <person name="Vogel R.F."/>
        </authorList>
    </citation>
    <scope>NUCLEOTIDE SEQUENCE [LARGE SCALE GENOMIC DNA]</scope>
    <source>
        <strain evidence="2 3">TMW 1.1995</strain>
    </source>
</reference>
<dbReference type="STRING" id="240427.AYR62_03660"/>
<evidence type="ECO:0000313" key="3">
    <source>
        <dbReference type="Proteomes" id="UP000093267"/>
    </source>
</evidence>
<sequence>MSQPLFQPNNTGFPPARHTGFQKLKPPRPFTTLSNSVLLNNRANANLQTVTFSLPEKAPTDK</sequence>
<protein>
    <submittedName>
        <fullName evidence="2">Uncharacterized protein</fullName>
    </submittedName>
</protein>
<gene>
    <name evidence="2" type="ORF">AYR63_10690</name>
</gene>
<dbReference type="Proteomes" id="UP000093267">
    <property type="component" value="Chromosome"/>
</dbReference>
<feature type="compositionally biased region" description="Polar residues" evidence="1">
    <location>
        <begin position="1"/>
        <end position="12"/>
    </location>
</feature>
<feature type="region of interest" description="Disordered" evidence="1">
    <location>
        <begin position="1"/>
        <end position="29"/>
    </location>
</feature>
<accession>A0A1B2IZR0</accession>
<dbReference type="EMBL" id="CP014924">
    <property type="protein sequence ID" value="ANZ67566.1"/>
    <property type="molecule type" value="Genomic_DNA"/>
</dbReference>
<organism evidence="2 3">
    <name type="scientific">Secundilactobacillus paracollinoides</name>
    <dbReference type="NCBI Taxonomy" id="240427"/>
    <lineage>
        <taxon>Bacteria</taxon>
        <taxon>Bacillati</taxon>
        <taxon>Bacillota</taxon>
        <taxon>Bacilli</taxon>
        <taxon>Lactobacillales</taxon>
        <taxon>Lactobacillaceae</taxon>
        <taxon>Secundilactobacillus</taxon>
    </lineage>
</organism>
<keyword evidence="3" id="KW-1185">Reference proteome</keyword>
<proteinExistence type="predicted"/>
<dbReference type="AlphaFoldDB" id="A0A1B2IZR0"/>
<evidence type="ECO:0000256" key="1">
    <source>
        <dbReference type="SAM" id="MobiDB-lite"/>
    </source>
</evidence>